<dbReference type="VEuPathDB" id="TrichDB:TVAG_183080"/>
<protein>
    <submittedName>
        <fullName evidence="4">Uncharacterized protein</fullName>
    </submittedName>
</protein>
<dbReference type="KEGG" id="tva:5468631"/>
<dbReference type="SMART" id="SM00248">
    <property type="entry name" value="ANK"/>
    <property type="match status" value="2"/>
</dbReference>
<keyword evidence="2 3" id="KW-0040">ANK repeat</keyword>
<keyword evidence="1" id="KW-0677">Repeat</keyword>
<evidence type="ECO:0000313" key="5">
    <source>
        <dbReference type="Proteomes" id="UP000001542"/>
    </source>
</evidence>
<proteinExistence type="predicted"/>
<keyword evidence="5" id="KW-1185">Reference proteome</keyword>
<organism evidence="4 5">
    <name type="scientific">Trichomonas vaginalis (strain ATCC PRA-98 / G3)</name>
    <dbReference type="NCBI Taxonomy" id="412133"/>
    <lineage>
        <taxon>Eukaryota</taxon>
        <taxon>Metamonada</taxon>
        <taxon>Parabasalia</taxon>
        <taxon>Trichomonadida</taxon>
        <taxon>Trichomonadidae</taxon>
        <taxon>Trichomonas</taxon>
    </lineage>
</organism>
<gene>
    <name evidence="4" type="ORF">TVAG_183080</name>
</gene>
<reference evidence="4" key="1">
    <citation type="submission" date="2006-10" db="EMBL/GenBank/DDBJ databases">
        <authorList>
            <person name="Amadeo P."/>
            <person name="Zhao Q."/>
            <person name="Wortman J."/>
            <person name="Fraser-Liggett C."/>
            <person name="Carlton J."/>
        </authorList>
    </citation>
    <scope>NUCLEOTIDE SEQUENCE</scope>
    <source>
        <strain evidence="4">G3</strain>
    </source>
</reference>
<dbReference type="PANTHER" id="PTHR24180:SF45">
    <property type="entry name" value="POLY [ADP-RIBOSE] POLYMERASE TANKYRASE"/>
    <property type="match status" value="1"/>
</dbReference>
<dbReference type="Proteomes" id="UP000001542">
    <property type="component" value="Unassembled WGS sequence"/>
</dbReference>
<evidence type="ECO:0000256" key="3">
    <source>
        <dbReference type="PROSITE-ProRule" id="PRU00023"/>
    </source>
</evidence>
<dbReference type="RefSeq" id="XP_001584058.1">
    <property type="nucleotide sequence ID" value="XM_001584008.1"/>
</dbReference>
<dbReference type="InterPro" id="IPR051637">
    <property type="entry name" value="Ank_repeat_dom-contain_49"/>
</dbReference>
<reference evidence="4" key="2">
    <citation type="journal article" date="2007" name="Science">
        <title>Draft genome sequence of the sexually transmitted pathogen Trichomonas vaginalis.</title>
        <authorList>
            <person name="Carlton J.M."/>
            <person name="Hirt R.P."/>
            <person name="Silva J.C."/>
            <person name="Delcher A.L."/>
            <person name="Schatz M."/>
            <person name="Zhao Q."/>
            <person name="Wortman J.R."/>
            <person name="Bidwell S.L."/>
            <person name="Alsmark U.C.M."/>
            <person name="Besteiro S."/>
            <person name="Sicheritz-Ponten T."/>
            <person name="Noel C.J."/>
            <person name="Dacks J.B."/>
            <person name="Foster P.G."/>
            <person name="Simillion C."/>
            <person name="Van de Peer Y."/>
            <person name="Miranda-Saavedra D."/>
            <person name="Barton G.J."/>
            <person name="Westrop G.D."/>
            <person name="Mueller S."/>
            <person name="Dessi D."/>
            <person name="Fiori P.L."/>
            <person name="Ren Q."/>
            <person name="Paulsen I."/>
            <person name="Zhang H."/>
            <person name="Bastida-Corcuera F.D."/>
            <person name="Simoes-Barbosa A."/>
            <person name="Brown M.T."/>
            <person name="Hayes R.D."/>
            <person name="Mukherjee M."/>
            <person name="Okumura C.Y."/>
            <person name="Schneider R."/>
            <person name="Smith A.J."/>
            <person name="Vanacova S."/>
            <person name="Villalvazo M."/>
            <person name="Haas B.J."/>
            <person name="Pertea M."/>
            <person name="Feldblyum T.V."/>
            <person name="Utterback T.R."/>
            <person name="Shu C.L."/>
            <person name="Osoegawa K."/>
            <person name="de Jong P.J."/>
            <person name="Hrdy I."/>
            <person name="Horvathova L."/>
            <person name="Zubacova Z."/>
            <person name="Dolezal P."/>
            <person name="Malik S.B."/>
            <person name="Logsdon J.M. Jr."/>
            <person name="Henze K."/>
            <person name="Gupta A."/>
            <person name="Wang C.C."/>
            <person name="Dunne R.L."/>
            <person name="Upcroft J.A."/>
            <person name="Upcroft P."/>
            <person name="White O."/>
            <person name="Salzberg S.L."/>
            <person name="Tang P."/>
            <person name="Chiu C.-H."/>
            <person name="Lee Y.-S."/>
            <person name="Embley T.M."/>
            <person name="Coombs G.H."/>
            <person name="Mottram J.C."/>
            <person name="Tachezy J."/>
            <person name="Fraser-Liggett C.M."/>
            <person name="Johnson P.J."/>
        </authorList>
    </citation>
    <scope>NUCLEOTIDE SEQUENCE [LARGE SCALE GENOMIC DNA]</scope>
    <source>
        <strain evidence="4">G3</strain>
    </source>
</reference>
<accession>A2D946</accession>
<evidence type="ECO:0000313" key="4">
    <source>
        <dbReference type="EMBL" id="EAY23072.1"/>
    </source>
</evidence>
<dbReference type="Gene3D" id="1.25.40.20">
    <property type="entry name" value="Ankyrin repeat-containing domain"/>
    <property type="match status" value="1"/>
</dbReference>
<dbReference type="EMBL" id="DS113180">
    <property type="protein sequence ID" value="EAY23072.1"/>
    <property type="molecule type" value="Genomic_DNA"/>
</dbReference>
<dbReference type="VEuPathDB" id="TrichDB:TVAGG3_0529680"/>
<dbReference type="InterPro" id="IPR002110">
    <property type="entry name" value="Ankyrin_rpt"/>
</dbReference>
<dbReference type="InParanoid" id="A2D946"/>
<dbReference type="SUPFAM" id="SSF48403">
    <property type="entry name" value="Ankyrin repeat"/>
    <property type="match status" value="1"/>
</dbReference>
<dbReference type="PROSITE" id="PS50088">
    <property type="entry name" value="ANK_REPEAT"/>
    <property type="match status" value="1"/>
</dbReference>
<feature type="repeat" description="ANK" evidence="3">
    <location>
        <begin position="734"/>
        <end position="755"/>
    </location>
</feature>
<dbReference type="PANTHER" id="PTHR24180">
    <property type="entry name" value="CYCLIN-DEPENDENT KINASE INHIBITOR 2C-RELATED"/>
    <property type="match status" value="1"/>
</dbReference>
<dbReference type="Pfam" id="PF12796">
    <property type="entry name" value="Ank_2"/>
    <property type="match status" value="1"/>
</dbReference>
<evidence type="ECO:0000256" key="2">
    <source>
        <dbReference type="ARBA" id="ARBA00023043"/>
    </source>
</evidence>
<dbReference type="InterPro" id="IPR036770">
    <property type="entry name" value="Ankyrin_rpt-contain_sf"/>
</dbReference>
<evidence type="ECO:0000256" key="1">
    <source>
        <dbReference type="ARBA" id="ARBA00022737"/>
    </source>
</evidence>
<dbReference type="SMR" id="A2D946"/>
<sequence length="788" mass="90417">MALKLTYEDSLFNTGTYSIIHNGDEYSVDPVLFLKYSRKFAQLFNFNENHIEINDNYEKSTFDLFIKACQCQQIEIKGAESVYLLLLAEHWEATTLVTKIEEIIKTTIPAKIILELYNKFLGTDFPIERLEAIMTACLPRYVEEPLFPTLPYEVIDRIIHTSRAKIDPLQILKLCYAVADRHGLRSVGIVPNTSFDDLPKDIVLDVAALCEQCTNDGLAQFFTAMGHLLRKACDQSQGGTQFEFQWRSGEEGDWNVAYDFYDEICKYQIEQVRQEDGDEAAENVEPSATARAFLKIAADKGNNVAQYQYALHLMQNAHNETQRQIALNYMIQGAAESNPDAITYLKDAFPMPIVPTNMKQFVYSAYTLQNLLLNLNKRNINNAKSAIYALVFGAERDGITVIVSNLIRAAQIRQRDMLLLADLVFYLVSTANQTTNNYGQLADSLFSHIMETFYTEEPRAKQYALARFLYLLNQVRVYTNQDISDRLYNWMVQNDSFVQSKLILFYYFAPFLERSHKDVYRSLAALQFEEGMGFLDKIILDFKENLDQYKANDWEKFFKVREHQIYATELGDAICRDDLGKFQALTKEEDFDFNMKITNDIYDMGIDDTDELTLLQYTCIQGAQCIFTYLLQRGFVPMKDIDGISIICAIIGQRKFITDFIVTQMKEKDEVFRLAAEFQNVQLLSQFFKTAFPVANVDEAGCTALHHATERGLVDMVRILISLDGSDINKKDIEGYTALHIAAENNNIELVRILIVFRGIALDCRTNNQLLPYDLATRDDVKALLKKK</sequence>
<dbReference type="PROSITE" id="PS50297">
    <property type="entry name" value="ANK_REP_REGION"/>
    <property type="match status" value="1"/>
</dbReference>
<dbReference type="AlphaFoldDB" id="A2D946"/>
<name>A2D946_TRIV3</name>